<keyword evidence="2" id="KW-0472">Membrane</keyword>
<dbReference type="STRING" id="4072.A0A2G3A5C2"/>
<dbReference type="Gramene" id="PHT89393">
    <property type="protein sequence ID" value="PHT89393"/>
    <property type="gene ID" value="T459_04506"/>
</dbReference>
<dbReference type="AlphaFoldDB" id="A0A2G3A5C2"/>
<gene>
    <name evidence="3" type="ORF">T459_04506</name>
</gene>
<evidence type="ECO:0000313" key="4">
    <source>
        <dbReference type="Proteomes" id="UP000222542"/>
    </source>
</evidence>
<feature type="region of interest" description="Disordered" evidence="1">
    <location>
        <begin position="105"/>
        <end position="126"/>
    </location>
</feature>
<dbReference type="Proteomes" id="UP000222542">
    <property type="component" value="Unassembled WGS sequence"/>
</dbReference>
<keyword evidence="2" id="KW-1133">Transmembrane helix</keyword>
<comment type="caution">
    <text evidence="3">The sequence shown here is derived from an EMBL/GenBank/DDBJ whole genome shotgun (WGS) entry which is preliminary data.</text>
</comment>
<dbReference type="GO" id="GO:0005783">
    <property type="term" value="C:endoplasmic reticulum"/>
    <property type="evidence" value="ECO:0000318"/>
    <property type="project" value="GO_Central"/>
</dbReference>
<protein>
    <submittedName>
        <fullName evidence="3">Uncharacterized protein</fullName>
    </submittedName>
</protein>
<reference evidence="3 4" key="1">
    <citation type="journal article" date="2014" name="Nat. Genet.">
        <title>Genome sequence of the hot pepper provides insights into the evolution of pungency in Capsicum species.</title>
        <authorList>
            <person name="Kim S."/>
            <person name="Park M."/>
            <person name="Yeom S.I."/>
            <person name="Kim Y.M."/>
            <person name="Lee J.M."/>
            <person name="Lee H.A."/>
            <person name="Seo E."/>
            <person name="Choi J."/>
            <person name="Cheong K."/>
            <person name="Kim K.T."/>
            <person name="Jung K."/>
            <person name="Lee G.W."/>
            <person name="Oh S.K."/>
            <person name="Bae C."/>
            <person name="Kim S.B."/>
            <person name="Lee H.Y."/>
            <person name="Kim S.Y."/>
            <person name="Kim M.S."/>
            <person name="Kang B.C."/>
            <person name="Jo Y.D."/>
            <person name="Yang H.B."/>
            <person name="Jeong H.J."/>
            <person name="Kang W.H."/>
            <person name="Kwon J.K."/>
            <person name="Shin C."/>
            <person name="Lim J.Y."/>
            <person name="Park J.H."/>
            <person name="Huh J.H."/>
            <person name="Kim J.S."/>
            <person name="Kim B.D."/>
            <person name="Cohen O."/>
            <person name="Paran I."/>
            <person name="Suh M.C."/>
            <person name="Lee S.B."/>
            <person name="Kim Y.K."/>
            <person name="Shin Y."/>
            <person name="Noh S.J."/>
            <person name="Park J."/>
            <person name="Seo Y.S."/>
            <person name="Kwon S.Y."/>
            <person name="Kim H.A."/>
            <person name="Park J.M."/>
            <person name="Kim H.J."/>
            <person name="Choi S.B."/>
            <person name="Bosland P.W."/>
            <person name="Reeves G."/>
            <person name="Jo S.H."/>
            <person name="Lee B.W."/>
            <person name="Cho H.T."/>
            <person name="Choi H.S."/>
            <person name="Lee M.S."/>
            <person name="Yu Y."/>
            <person name="Do Choi Y."/>
            <person name="Park B.S."/>
            <person name="van Deynze A."/>
            <person name="Ashrafi H."/>
            <person name="Hill T."/>
            <person name="Kim W.T."/>
            <person name="Pai H.S."/>
            <person name="Ahn H.K."/>
            <person name="Yeam I."/>
            <person name="Giovannoni J.J."/>
            <person name="Rose J.K."/>
            <person name="Sorensen I."/>
            <person name="Lee S.J."/>
            <person name="Kim R.W."/>
            <person name="Choi I.Y."/>
            <person name="Choi B.S."/>
            <person name="Lim J.S."/>
            <person name="Lee Y.H."/>
            <person name="Choi D."/>
        </authorList>
    </citation>
    <scope>NUCLEOTIDE SEQUENCE [LARGE SCALE GENOMIC DNA]</scope>
    <source>
        <strain evidence="4">cv. CM334</strain>
    </source>
</reference>
<keyword evidence="2" id="KW-0812">Transmembrane</keyword>
<proteinExistence type="predicted"/>
<keyword evidence="4" id="KW-1185">Reference proteome</keyword>
<dbReference type="GO" id="GO:0005634">
    <property type="term" value="C:nucleus"/>
    <property type="evidence" value="ECO:0000318"/>
    <property type="project" value="GO_Central"/>
</dbReference>
<evidence type="ECO:0000313" key="3">
    <source>
        <dbReference type="EMBL" id="PHT89393.1"/>
    </source>
</evidence>
<evidence type="ECO:0000256" key="1">
    <source>
        <dbReference type="SAM" id="MobiDB-lite"/>
    </source>
</evidence>
<dbReference type="EMBL" id="AYRZ02000002">
    <property type="protein sequence ID" value="PHT89393.1"/>
    <property type="molecule type" value="Genomic_DNA"/>
</dbReference>
<name>A0A2G3A5C2_CAPAN</name>
<accession>A0A2G3A5C2</accession>
<evidence type="ECO:0000256" key="2">
    <source>
        <dbReference type="SAM" id="Phobius"/>
    </source>
</evidence>
<organism evidence="3 4">
    <name type="scientific">Capsicum annuum</name>
    <name type="common">Capsicum pepper</name>
    <dbReference type="NCBI Taxonomy" id="4072"/>
    <lineage>
        <taxon>Eukaryota</taxon>
        <taxon>Viridiplantae</taxon>
        <taxon>Streptophyta</taxon>
        <taxon>Embryophyta</taxon>
        <taxon>Tracheophyta</taxon>
        <taxon>Spermatophyta</taxon>
        <taxon>Magnoliopsida</taxon>
        <taxon>eudicotyledons</taxon>
        <taxon>Gunneridae</taxon>
        <taxon>Pentapetalae</taxon>
        <taxon>asterids</taxon>
        <taxon>lamiids</taxon>
        <taxon>Solanales</taxon>
        <taxon>Solanaceae</taxon>
        <taxon>Solanoideae</taxon>
        <taxon>Capsiceae</taxon>
        <taxon>Capsicum</taxon>
    </lineage>
</organism>
<reference evidence="3 4" key="2">
    <citation type="journal article" date="2017" name="Genome Biol.">
        <title>New reference genome sequences of hot pepper reveal the massive evolution of plant disease-resistance genes by retroduplication.</title>
        <authorList>
            <person name="Kim S."/>
            <person name="Park J."/>
            <person name="Yeom S.I."/>
            <person name="Kim Y.M."/>
            <person name="Seo E."/>
            <person name="Kim K.T."/>
            <person name="Kim M.S."/>
            <person name="Lee J.M."/>
            <person name="Cheong K."/>
            <person name="Shin H.S."/>
            <person name="Kim S.B."/>
            <person name="Han K."/>
            <person name="Lee J."/>
            <person name="Park M."/>
            <person name="Lee H.A."/>
            <person name="Lee H.Y."/>
            <person name="Lee Y."/>
            <person name="Oh S."/>
            <person name="Lee J.H."/>
            <person name="Choi E."/>
            <person name="Choi E."/>
            <person name="Lee S.E."/>
            <person name="Jeon J."/>
            <person name="Kim H."/>
            <person name="Choi G."/>
            <person name="Song H."/>
            <person name="Lee J."/>
            <person name="Lee S.C."/>
            <person name="Kwon J.K."/>
            <person name="Lee H.Y."/>
            <person name="Koo N."/>
            <person name="Hong Y."/>
            <person name="Kim R.W."/>
            <person name="Kang W.H."/>
            <person name="Huh J.H."/>
            <person name="Kang B.C."/>
            <person name="Yang T.J."/>
            <person name="Lee Y.H."/>
            <person name="Bennetzen J.L."/>
            <person name="Choi D."/>
        </authorList>
    </citation>
    <scope>NUCLEOTIDE SEQUENCE [LARGE SCALE GENOMIC DNA]</scope>
    <source>
        <strain evidence="4">cv. CM334</strain>
    </source>
</reference>
<feature type="transmembrane region" description="Helical" evidence="2">
    <location>
        <begin position="60"/>
        <end position="78"/>
    </location>
</feature>
<sequence>MSGIPKVTAMRSHRVVHWPSTFAQAAKIRRTAAAKEHELAKNHEKLMKELKSSYDTHSKALMVIKILTYFLLIIWFWSIPVASIPKQLFQPFGKILSWRAGGPANENVMGSQKKKTESSLSKGTSETARLHPPFYEFALKALSQSGAEDNEYGEEEYFKIDDPNANSLPPKSWSKPSTLITFLECYACKCQDCKAKHNGVINAINALTAFVKEMTSKKGVVPSKRTSYPYTPLEIKVDVTVEATAEEHNITIDNLSTASKEEEKIKPISSGEQKNYPF</sequence>